<dbReference type="InterPro" id="IPR037175">
    <property type="entry name" value="KFase_sf"/>
</dbReference>
<dbReference type="HOGENOM" id="CLU_1937902_0_0_1"/>
<dbReference type="GO" id="GO:0019441">
    <property type="term" value="P:L-tryptophan catabolic process to kynurenine"/>
    <property type="evidence" value="ECO:0007669"/>
    <property type="project" value="InterPro"/>
</dbReference>
<name>A0A0D2FG11_9EURO</name>
<dbReference type="PANTHER" id="PTHR34861:SF11">
    <property type="entry name" value="CYCLASE"/>
    <property type="match status" value="1"/>
</dbReference>
<proteinExistence type="predicted"/>
<dbReference type="PANTHER" id="PTHR34861">
    <property type="match status" value="1"/>
</dbReference>
<protein>
    <submittedName>
        <fullName evidence="1">Uncharacterized protein</fullName>
    </submittedName>
</protein>
<gene>
    <name evidence="1" type="ORF">PV04_06271</name>
</gene>
<dbReference type="Proteomes" id="UP000054266">
    <property type="component" value="Unassembled WGS sequence"/>
</dbReference>
<dbReference type="EMBL" id="KN846959">
    <property type="protein sequence ID" value="KIW66993.1"/>
    <property type="molecule type" value="Genomic_DNA"/>
</dbReference>
<organism evidence="1 2">
    <name type="scientific">Phialophora macrospora</name>
    <dbReference type="NCBI Taxonomy" id="1851006"/>
    <lineage>
        <taxon>Eukaryota</taxon>
        <taxon>Fungi</taxon>
        <taxon>Dikarya</taxon>
        <taxon>Ascomycota</taxon>
        <taxon>Pezizomycotina</taxon>
        <taxon>Eurotiomycetes</taxon>
        <taxon>Chaetothyriomycetidae</taxon>
        <taxon>Chaetothyriales</taxon>
        <taxon>Herpotrichiellaceae</taxon>
        <taxon>Phialophora</taxon>
    </lineage>
</organism>
<keyword evidence="2" id="KW-1185">Reference proteome</keyword>
<accession>A0A0D2FG11</accession>
<dbReference type="GO" id="GO:0004061">
    <property type="term" value="F:arylformamidase activity"/>
    <property type="evidence" value="ECO:0007669"/>
    <property type="project" value="InterPro"/>
</dbReference>
<evidence type="ECO:0000313" key="1">
    <source>
        <dbReference type="EMBL" id="KIW66993.1"/>
    </source>
</evidence>
<dbReference type="AlphaFoldDB" id="A0A0D2FG11"/>
<reference evidence="1 2" key="1">
    <citation type="submission" date="2015-01" db="EMBL/GenBank/DDBJ databases">
        <title>The Genome Sequence of Capronia semiimmersa CBS27337.</title>
        <authorList>
            <consortium name="The Broad Institute Genomics Platform"/>
            <person name="Cuomo C."/>
            <person name="de Hoog S."/>
            <person name="Gorbushina A."/>
            <person name="Stielow B."/>
            <person name="Teixiera M."/>
            <person name="Abouelleil A."/>
            <person name="Chapman S.B."/>
            <person name="Priest M."/>
            <person name="Young S.K."/>
            <person name="Wortman J."/>
            <person name="Nusbaum C."/>
            <person name="Birren B."/>
        </authorList>
    </citation>
    <scope>NUCLEOTIDE SEQUENCE [LARGE SCALE GENOMIC DNA]</scope>
    <source>
        <strain evidence="1 2">CBS 27337</strain>
    </source>
</reference>
<dbReference type="Gene3D" id="3.50.30.50">
    <property type="entry name" value="Putative cyclase"/>
    <property type="match status" value="1"/>
</dbReference>
<evidence type="ECO:0000313" key="2">
    <source>
        <dbReference type="Proteomes" id="UP000054266"/>
    </source>
</evidence>
<sequence length="130" mass="15014">MTGVLVRLNWGLDQMNVPPFYRTKLKHEISSIGGFINDDELEFNTQTSSQWDGFRQWPFPDGRFYNGATQDEVRSGNSARNGIHEWTKRGIVGRGVLIDYYSCVTERGDPDYDPWLYHKIPVSDIEVIAR</sequence>